<feature type="region of interest" description="Disordered" evidence="20">
    <location>
        <begin position="278"/>
        <end position="304"/>
    </location>
</feature>
<dbReference type="InParanoid" id="A0A7N2RDH0"/>
<proteinExistence type="inferred from homology"/>
<dbReference type="FunFam" id="3.30.1490.100:FF:000004">
    <property type="entry name" value="DNA polymerase IV"/>
    <property type="match status" value="1"/>
</dbReference>
<dbReference type="InterPro" id="IPR050116">
    <property type="entry name" value="DNA_polymerase-Y"/>
</dbReference>
<evidence type="ECO:0000256" key="14">
    <source>
        <dbReference type="ARBA" id="ARBA00022842"/>
    </source>
</evidence>
<dbReference type="GO" id="GO:0006281">
    <property type="term" value="P:DNA repair"/>
    <property type="evidence" value="ECO:0007669"/>
    <property type="project" value="UniProtKB-KW"/>
</dbReference>
<evidence type="ECO:0000256" key="5">
    <source>
        <dbReference type="ARBA" id="ARBA00016178"/>
    </source>
</evidence>
<feature type="compositionally biased region" description="Polar residues" evidence="20">
    <location>
        <begin position="280"/>
        <end position="299"/>
    </location>
</feature>
<evidence type="ECO:0000313" key="23">
    <source>
        <dbReference type="EnsemblPlants" id="QL11p030559:mrna"/>
    </source>
</evidence>
<comment type="catalytic activity">
    <reaction evidence="19">
        <text>DNA(n) + a 2'-deoxyribonucleoside 5'-triphosphate = DNA(n+1) + diphosphate</text>
        <dbReference type="Rhea" id="RHEA:22508"/>
        <dbReference type="Rhea" id="RHEA-COMP:17339"/>
        <dbReference type="Rhea" id="RHEA-COMP:17340"/>
        <dbReference type="ChEBI" id="CHEBI:33019"/>
        <dbReference type="ChEBI" id="CHEBI:61560"/>
        <dbReference type="ChEBI" id="CHEBI:173112"/>
        <dbReference type="EC" id="2.7.7.7"/>
    </reaction>
</comment>
<dbReference type="InterPro" id="IPR017961">
    <property type="entry name" value="DNA_pol_Y-fam_little_finger"/>
</dbReference>
<evidence type="ECO:0000256" key="18">
    <source>
        <dbReference type="ARBA" id="ARBA00023242"/>
    </source>
</evidence>
<evidence type="ECO:0000313" key="24">
    <source>
        <dbReference type="Proteomes" id="UP000594261"/>
    </source>
</evidence>
<dbReference type="PANTHER" id="PTHR11076">
    <property type="entry name" value="DNA REPAIR POLYMERASE UMUC / TRANSFERASE FAMILY MEMBER"/>
    <property type="match status" value="1"/>
</dbReference>
<evidence type="ECO:0000256" key="11">
    <source>
        <dbReference type="ARBA" id="ARBA00022763"/>
    </source>
</evidence>
<reference evidence="23" key="2">
    <citation type="submission" date="2021-01" db="UniProtKB">
        <authorList>
            <consortium name="EnsemblPlants"/>
        </authorList>
    </citation>
    <scope>IDENTIFICATION</scope>
</reference>
<protein>
    <recommendedName>
        <fullName evidence="5">DNA polymerase kappa</fullName>
        <ecNumber evidence="4">2.7.7.7</ecNumber>
    </recommendedName>
</protein>
<dbReference type="Gramene" id="QL11p030559:mrna">
    <property type="protein sequence ID" value="QL11p030559:mrna"/>
    <property type="gene ID" value="QL11p030559"/>
</dbReference>
<feature type="domain" description="UmuC" evidence="21">
    <location>
        <begin position="1051"/>
        <end position="1087"/>
    </location>
</feature>
<evidence type="ECO:0000259" key="22">
    <source>
        <dbReference type="PROSITE" id="PS51907"/>
    </source>
</evidence>
<dbReference type="FunFam" id="1.10.150.810:FF:000001">
    <property type="entry name" value="DNA polymerase kappa"/>
    <property type="match status" value="1"/>
</dbReference>
<keyword evidence="18" id="KW-0539">Nucleus</keyword>
<dbReference type="Proteomes" id="UP000594261">
    <property type="component" value="Chromosome 11"/>
</dbReference>
<dbReference type="EMBL" id="LRBV02000011">
    <property type="status" value="NOT_ANNOTATED_CDS"/>
    <property type="molecule type" value="Genomic_DNA"/>
</dbReference>
<evidence type="ECO:0000259" key="21">
    <source>
        <dbReference type="PROSITE" id="PS50173"/>
    </source>
</evidence>
<dbReference type="InterPro" id="IPR022880">
    <property type="entry name" value="DNApol_IV"/>
</dbReference>
<keyword evidence="24" id="KW-1185">Reference proteome</keyword>
<evidence type="ECO:0000256" key="13">
    <source>
        <dbReference type="ARBA" id="ARBA00022833"/>
    </source>
</evidence>
<dbReference type="CDD" id="cd03586">
    <property type="entry name" value="PolY_Pol_IV_kappa"/>
    <property type="match status" value="1"/>
</dbReference>
<dbReference type="InterPro" id="IPR041298">
    <property type="entry name" value="UBZ3"/>
</dbReference>
<dbReference type="SUPFAM" id="SSF56672">
    <property type="entry name" value="DNA/RNA polymerases"/>
    <property type="match status" value="2"/>
</dbReference>
<organism evidence="23 24">
    <name type="scientific">Quercus lobata</name>
    <name type="common">Valley oak</name>
    <dbReference type="NCBI Taxonomy" id="97700"/>
    <lineage>
        <taxon>Eukaryota</taxon>
        <taxon>Viridiplantae</taxon>
        <taxon>Streptophyta</taxon>
        <taxon>Embryophyta</taxon>
        <taxon>Tracheophyta</taxon>
        <taxon>Spermatophyta</taxon>
        <taxon>Magnoliopsida</taxon>
        <taxon>eudicotyledons</taxon>
        <taxon>Gunneridae</taxon>
        <taxon>Pentapetalae</taxon>
        <taxon>rosids</taxon>
        <taxon>fabids</taxon>
        <taxon>Fagales</taxon>
        <taxon>Fagaceae</taxon>
        <taxon>Quercus</taxon>
    </lineage>
</organism>
<evidence type="ECO:0000256" key="16">
    <source>
        <dbReference type="ARBA" id="ARBA00023125"/>
    </source>
</evidence>
<dbReference type="PROSITE" id="PS50173">
    <property type="entry name" value="UMUC"/>
    <property type="match status" value="2"/>
</dbReference>
<evidence type="ECO:0000256" key="2">
    <source>
        <dbReference type="ARBA" id="ARBA00004123"/>
    </source>
</evidence>
<keyword evidence="17" id="KW-0234">DNA repair</keyword>
<keyword evidence="6" id="KW-0515">Mutator protein</keyword>
<keyword evidence="16" id="KW-0238">DNA-binding</keyword>
<keyword evidence="11" id="KW-0227">DNA damage</keyword>
<comment type="cofactor">
    <cofactor evidence="1">
        <name>Mg(2+)</name>
        <dbReference type="ChEBI" id="CHEBI:18420"/>
    </cofactor>
</comment>
<dbReference type="GO" id="GO:0008270">
    <property type="term" value="F:zinc ion binding"/>
    <property type="evidence" value="ECO:0007669"/>
    <property type="project" value="UniProtKB-KW"/>
</dbReference>
<dbReference type="InterPro" id="IPR043502">
    <property type="entry name" value="DNA/RNA_pol_sf"/>
</dbReference>
<dbReference type="GO" id="GO:0003887">
    <property type="term" value="F:DNA-directed DNA polymerase activity"/>
    <property type="evidence" value="ECO:0007669"/>
    <property type="project" value="UniProtKB-KW"/>
</dbReference>
<keyword evidence="15" id="KW-0239">DNA-directed DNA polymerase</keyword>
<keyword evidence="7" id="KW-0808">Transferase</keyword>
<evidence type="ECO:0000256" key="20">
    <source>
        <dbReference type="SAM" id="MobiDB-lite"/>
    </source>
</evidence>
<dbReference type="EnsemblPlants" id="QL11p030559:mrna">
    <property type="protein sequence ID" value="QL11p030559:mrna"/>
    <property type="gene ID" value="QL11p030559"/>
</dbReference>
<evidence type="ECO:0000256" key="10">
    <source>
        <dbReference type="ARBA" id="ARBA00022723"/>
    </source>
</evidence>
<comment type="subcellular location">
    <subcellularLocation>
        <location evidence="2">Nucleus</location>
    </subcellularLocation>
</comment>
<dbReference type="InterPro" id="IPR043128">
    <property type="entry name" value="Rev_trsase/Diguanyl_cyclase"/>
</dbReference>
<keyword evidence="14" id="KW-0460">Magnesium</keyword>
<dbReference type="Gene3D" id="3.40.1170.60">
    <property type="match status" value="1"/>
</dbReference>
<comment type="similarity">
    <text evidence="3">Belongs to the DNA polymerase type-Y family.</text>
</comment>
<dbReference type="PROSITE" id="PS51907">
    <property type="entry name" value="ZF_UBZ3"/>
    <property type="match status" value="1"/>
</dbReference>
<dbReference type="Gene3D" id="1.10.150.810">
    <property type="match status" value="2"/>
</dbReference>
<feature type="region of interest" description="Disordered" evidence="20">
    <location>
        <begin position="1443"/>
        <end position="1471"/>
    </location>
</feature>
<feature type="compositionally biased region" description="Basic and acidic residues" evidence="20">
    <location>
        <begin position="1"/>
        <end position="26"/>
    </location>
</feature>
<dbReference type="InterPro" id="IPR036775">
    <property type="entry name" value="DNA_pol_Y-fam_lit_finger_sf"/>
</dbReference>
<evidence type="ECO:0000256" key="19">
    <source>
        <dbReference type="ARBA" id="ARBA00049244"/>
    </source>
</evidence>
<dbReference type="GO" id="GO:0003684">
    <property type="term" value="F:damaged DNA binding"/>
    <property type="evidence" value="ECO:0007669"/>
    <property type="project" value="InterPro"/>
</dbReference>
<dbReference type="SUPFAM" id="SSF100879">
    <property type="entry name" value="Lesion bypass DNA polymerase (Y-family), little finger domain"/>
    <property type="match status" value="1"/>
</dbReference>
<dbReference type="EC" id="2.7.7.7" evidence="4"/>
<evidence type="ECO:0000256" key="17">
    <source>
        <dbReference type="ARBA" id="ARBA00023204"/>
    </source>
</evidence>
<dbReference type="Gene3D" id="3.30.1490.100">
    <property type="entry name" value="DNA polymerase, Y-family, little finger domain"/>
    <property type="match status" value="1"/>
</dbReference>
<feature type="domain" description="UmuC" evidence="21">
    <location>
        <begin position="119"/>
        <end position="265"/>
    </location>
</feature>
<dbReference type="Pfam" id="PF11799">
    <property type="entry name" value="IMS_C"/>
    <property type="match status" value="1"/>
</dbReference>
<evidence type="ECO:0000256" key="15">
    <source>
        <dbReference type="ARBA" id="ARBA00022932"/>
    </source>
</evidence>
<feature type="domain" description="UBZ3-type" evidence="22">
    <location>
        <begin position="1399"/>
        <end position="1436"/>
    </location>
</feature>
<keyword evidence="12" id="KW-0863">Zinc-finger</keyword>
<evidence type="ECO:0000256" key="8">
    <source>
        <dbReference type="ARBA" id="ARBA00022695"/>
    </source>
</evidence>
<evidence type="ECO:0000256" key="1">
    <source>
        <dbReference type="ARBA" id="ARBA00001946"/>
    </source>
</evidence>
<accession>A0A7N2RDH0</accession>
<dbReference type="GO" id="GO:0006260">
    <property type="term" value="P:DNA replication"/>
    <property type="evidence" value="ECO:0007669"/>
    <property type="project" value="UniProtKB-KW"/>
</dbReference>
<keyword evidence="9" id="KW-0235">DNA replication</keyword>
<keyword evidence="10" id="KW-0479">Metal-binding</keyword>
<dbReference type="FunFam" id="1.10.150.810:FF:000003">
    <property type="entry name" value="DNA polymerase kappa subunit"/>
    <property type="match status" value="1"/>
</dbReference>
<dbReference type="InterPro" id="IPR001126">
    <property type="entry name" value="UmuC"/>
</dbReference>
<keyword evidence="8" id="KW-0548">Nucleotidyltransferase</keyword>
<feature type="region of interest" description="Disordered" evidence="20">
    <location>
        <begin position="1"/>
        <end position="28"/>
    </location>
</feature>
<reference evidence="23 24" key="1">
    <citation type="journal article" date="2016" name="G3 (Bethesda)">
        <title>First Draft Assembly and Annotation of the Genome of a California Endemic Oak Quercus lobata Nee (Fagaceae).</title>
        <authorList>
            <person name="Sork V.L."/>
            <person name="Fitz-Gibbon S.T."/>
            <person name="Puiu D."/>
            <person name="Crepeau M."/>
            <person name="Gugger P.F."/>
            <person name="Sherman R."/>
            <person name="Stevens K."/>
            <person name="Langley C.H."/>
            <person name="Pellegrini M."/>
            <person name="Salzberg S.L."/>
        </authorList>
    </citation>
    <scope>NUCLEOTIDE SEQUENCE [LARGE SCALE GENOMIC DNA]</scope>
    <source>
        <strain evidence="23 24">cv. SW786</strain>
    </source>
</reference>
<evidence type="ECO:0000256" key="9">
    <source>
        <dbReference type="ARBA" id="ARBA00022705"/>
    </source>
</evidence>
<evidence type="ECO:0000256" key="4">
    <source>
        <dbReference type="ARBA" id="ARBA00012417"/>
    </source>
</evidence>
<evidence type="ECO:0000256" key="7">
    <source>
        <dbReference type="ARBA" id="ARBA00022679"/>
    </source>
</evidence>
<dbReference type="PANTHER" id="PTHR11076:SF33">
    <property type="entry name" value="DNA POLYMERASE KAPPA"/>
    <property type="match status" value="1"/>
</dbReference>
<evidence type="ECO:0000256" key="6">
    <source>
        <dbReference type="ARBA" id="ARBA00022457"/>
    </source>
</evidence>
<dbReference type="FunFam" id="3.40.1170.60:FF:000002">
    <property type="entry name" value="Polymerase (DNA directed) kappa"/>
    <property type="match status" value="1"/>
</dbReference>
<sequence length="1486" mass="166444">MEKEKEKEKEKSEKSICSGDIDHTETPRPWQSFHTVYTNAKAGMDGVDKEKVQRIVYDMSKGSKYFENEERKEAFMRQKIDNMRAQCAKLTPTAISQYQKVADRRILELETKRDLSRIWLHVDMDAFYAAVETLSNPSLKGKPMAVGGMSMISTANYEARKFGVRAAMPGFIARKLCPELIFVPVDFKKYTYCSDLTRKVFQKYDPNFMAASLDEAYLDITDVCKERSMTSGEIAKELRTTVFEETGLTCSAGVGSNRLLAKVSNLSLPKLPNHVPVPHTTPNISTVETSQKISPTSRSSGHDVHCKTLREDGKLIEFCGRSNKAGLFIAILIFYGEAWRGCVMIPASLNRAGCYKALSWPNVLSGGLEFFKPTGGHAKAQPVASASPKGKGHLDLPNPILLSVENTLSTYTKVLGKCSRDSGLLASGESEASVIEVVPDQGGSSSTFTNSQSIRMEGAVAKEMPIESKAINSLRLSQWVDQNRFFPLSDMGNETGFCSGERDAFTEVSSEGGDQWCNPQADFVSPRSLDGAELLQDGSEPLLLQWKHSGVNSSGFFHGEEESCSLDCPPLSRWDSNEQSELVATLEVEEGEILGLEVINSKLVVSLMKSFYRIVDFPIVKHEAQCLALFHLLEQDCVDVDNSGSSKGPVNSRQKGLRELRGLISTVNYDWVRSLWGSQFLDWAVLDAVYTAGGVLLVWDKREFMVLMMITNGDALWEELARGLLSPGLEIQGQIVCQELIGHWHCWVGWIISGMCLKGYFLRKKSLLFELLGLDAREDLLGLSHEEQTRRTQIKGDIAHLASLEEVSWRQKSQVLFVKEGDNNTLFFHRIANSHRRTNHIREFASIEEDERLSLERDFFEEVVQVLQEMEGDKAAVLVNGFPVGFFGSSRGLRQGDSLSPLLFLLIMEVLSRILKKTEEGGLLRGFHVGPVNSTAVAIRLERIQRNFLWGSSEECLKYPLKAWEKLCFSLEQGGLGIQKLVPFNQALFGKWLWRYGHESTHLWRRVIAMKYGEGKRGWRTRVCLRAHGCGLWRSISEGWESFSKHFTFVVCSDINKPNGQFVLPNDRMAVMTFISSLPIRKIGGIGKVTEHILRDVLGINTCEDMLQKGGLLCALFSRSAADFFLSVGLGLGQTEIPQVRSRKSISNERTFSSAEDEASFYQKLADLAKMLSVDMQKEGLSGRTLTLKLKTTTFEVRTRAVTLQKYICSSEDILKYASKLLKAELPVSLRLIGLRLSQFNADKVVAPADPTQKTLTNFLISGDASRESMVDSSSMGSIVDHHFMNDTETGFSMGSHEACSYGGRDLLDSSHFPDLEDDNCAIGNNDGEMQKFHEPLNDENGNKVNTPERKSYQNAVSELKADSSSVPFAFCSLDEENKRANLPDDDTVSSSNQGELLLWVNDYKCSLCGIELPPCFVEERQEHFDFHLAERLQKEESHCDTRMLRHRLSPKDNIASQRKRKKQRASPKDKGHIPIDLFFVSSQNF</sequence>
<evidence type="ECO:0000256" key="3">
    <source>
        <dbReference type="ARBA" id="ARBA00010945"/>
    </source>
</evidence>
<dbReference type="Pfam" id="PF00817">
    <property type="entry name" value="IMS"/>
    <property type="match status" value="1"/>
</dbReference>
<dbReference type="Gene3D" id="3.30.70.270">
    <property type="match status" value="1"/>
</dbReference>
<name>A0A7N2RDH0_QUELO</name>
<dbReference type="FunCoup" id="A0A7N2RDH0">
    <property type="interactions" value="2609"/>
</dbReference>
<dbReference type="GO" id="GO:0005634">
    <property type="term" value="C:nucleus"/>
    <property type="evidence" value="ECO:0007669"/>
    <property type="project" value="UniProtKB-SubCell"/>
</dbReference>
<dbReference type="GO" id="GO:0042276">
    <property type="term" value="P:error-prone translesion synthesis"/>
    <property type="evidence" value="ECO:0007669"/>
    <property type="project" value="TreeGrafter"/>
</dbReference>
<keyword evidence="13" id="KW-0862">Zinc</keyword>
<evidence type="ECO:0000256" key="12">
    <source>
        <dbReference type="ARBA" id="ARBA00022771"/>
    </source>
</evidence>